<evidence type="ECO:0000256" key="6">
    <source>
        <dbReference type="ARBA" id="ARBA00023012"/>
    </source>
</evidence>
<evidence type="ECO:0000256" key="4">
    <source>
        <dbReference type="ARBA" id="ARBA00022679"/>
    </source>
</evidence>
<keyword evidence="11" id="KW-1185">Reference proteome</keyword>
<dbReference type="Gene3D" id="1.10.287.130">
    <property type="match status" value="1"/>
</dbReference>
<dbReference type="EMBL" id="BNJG01000001">
    <property type="protein sequence ID" value="GHO53842.1"/>
    <property type="molecule type" value="Genomic_DNA"/>
</dbReference>
<keyword evidence="4" id="KW-0808">Transferase</keyword>
<keyword evidence="8" id="KW-1133">Transmembrane helix</keyword>
<dbReference type="PRINTS" id="PR00344">
    <property type="entry name" value="BCTRLSENSOR"/>
</dbReference>
<evidence type="ECO:0000259" key="9">
    <source>
        <dbReference type="PROSITE" id="PS50109"/>
    </source>
</evidence>
<keyword evidence="5" id="KW-0418">Kinase</keyword>
<reference evidence="10 11" key="1">
    <citation type="journal article" date="2021" name="Int. J. Syst. Evol. Microbiol.">
        <title>Reticulibacter mediterranei gen. nov., sp. nov., within the new family Reticulibacteraceae fam. nov., and Ktedonospora formicarum gen. nov., sp. nov., Ktedonobacter robiniae sp. nov., Dictyobacter formicarum sp. nov. and Dictyobacter arantiisoli sp. nov., belonging to the class Ktedonobacteria.</title>
        <authorList>
            <person name="Yabe S."/>
            <person name="Zheng Y."/>
            <person name="Wang C.M."/>
            <person name="Sakai Y."/>
            <person name="Abe K."/>
            <person name="Yokota A."/>
            <person name="Donadio S."/>
            <person name="Cavaletti L."/>
            <person name="Monciardini P."/>
        </authorList>
    </citation>
    <scope>NUCLEOTIDE SEQUENCE [LARGE SCALE GENOMIC DNA]</scope>
    <source>
        <strain evidence="10 11">SOSP1-30</strain>
    </source>
</reference>
<feature type="coiled-coil region" evidence="7">
    <location>
        <begin position="114"/>
        <end position="141"/>
    </location>
</feature>
<evidence type="ECO:0000256" key="2">
    <source>
        <dbReference type="ARBA" id="ARBA00012438"/>
    </source>
</evidence>
<keyword evidence="7" id="KW-0175">Coiled coil</keyword>
<proteinExistence type="predicted"/>
<dbReference type="RefSeq" id="WP_201370618.1">
    <property type="nucleotide sequence ID" value="NZ_BNJG01000001.1"/>
</dbReference>
<dbReference type="SMART" id="SM00387">
    <property type="entry name" value="HATPase_c"/>
    <property type="match status" value="1"/>
</dbReference>
<dbReference type="Pfam" id="PF00512">
    <property type="entry name" value="HisKA"/>
    <property type="match status" value="1"/>
</dbReference>
<keyword evidence="3" id="KW-0597">Phosphoprotein</keyword>
<dbReference type="InterPro" id="IPR036890">
    <property type="entry name" value="HATPase_C_sf"/>
</dbReference>
<evidence type="ECO:0000256" key="1">
    <source>
        <dbReference type="ARBA" id="ARBA00000085"/>
    </source>
</evidence>
<dbReference type="InterPro" id="IPR003594">
    <property type="entry name" value="HATPase_dom"/>
</dbReference>
<gene>
    <name evidence="10" type="ORF">KSB_23170</name>
</gene>
<evidence type="ECO:0000256" key="7">
    <source>
        <dbReference type="SAM" id="Coils"/>
    </source>
</evidence>
<feature type="transmembrane region" description="Helical" evidence="8">
    <location>
        <begin position="12"/>
        <end position="40"/>
    </location>
</feature>
<dbReference type="InterPro" id="IPR050736">
    <property type="entry name" value="Sensor_HK_Regulatory"/>
</dbReference>
<feature type="domain" description="Histidine kinase" evidence="9">
    <location>
        <begin position="155"/>
        <end position="377"/>
    </location>
</feature>
<accession>A0ABQ3UMD1</accession>
<dbReference type="PROSITE" id="PS50109">
    <property type="entry name" value="HIS_KIN"/>
    <property type="match status" value="1"/>
</dbReference>
<evidence type="ECO:0000313" key="10">
    <source>
        <dbReference type="EMBL" id="GHO53842.1"/>
    </source>
</evidence>
<evidence type="ECO:0000256" key="3">
    <source>
        <dbReference type="ARBA" id="ARBA00022553"/>
    </source>
</evidence>
<evidence type="ECO:0000256" key="5">
    <source>
        <dbReference type="ARBA" id="ARBA00022777"/>
    </source>
</evidence>
<dbReference type="InterPro" id="IPR036097">
    <property type="entry name" value="HisK_dim/P_sf"/>
</dbReference>
<dbReference type="SMART" id="SM00388">
    <property type="entry name" value="HisKA"/>
    <property type="match status" value="1"/>
</dbReference>
<dbReference type="Pfam" id="PF02518">
    <property type="entry name" value="HATPase_c"/>
    <property type="match status" value="1"/>
</dbReference>
<dbReference type="CDD" id="cd00082">
    <property type="entry name" value="HisKA"/>
    <property type="match status" value="1"/>
</dbReference>
<comment type="catalytic activity">
    <reaction evidence="1">
        <text>ATP + protein L-histidine = ADP + protein N-phospho-L-histidine.</text>
        <dbReference type="EC" id="2.7.13.3"/>
    </reaction>
</comment>
<keyword evidence="8" id="KW-0472">Membrane</keyword>
<evidence type="ECO:0000256" key="8">
    <source>
        <dbReference type="SAM" id="Phobius"/>
    </source>
</evidence>
<dbReference type="Proteomes" id="UP000654345">
    <property type="component" value="Unassembled WGS sequence"/>
</dbReference>
<feature type="transmembrane region" description="Helical" evidence="8">
    <location>
        <begin position="60"/>
        <end position="80"/>
    </location>
</feature>
<protein>
    <recommendedName>
        <fullName evidence="2">histidine kinase</fullName>
        <ecNumber evidence="2">2.7.13.3</ecNumber>
    </recommendedName>
</protein>
<dbReference type="Gene3D" id="3.30.565.10">
    <property type="entry name" value="Histidine kinase-like ATPase, C-terminal domain"/>
    <property type="match status" value="1"/>
</dbReference>
<dbReference type="EC" id="2.7.13.3" evidence="2"/>
<feature type="transmembrane region" description="Helical" evidence="8">
    <location>
        <begin position="92"/>
        <end position="111"/>
    </location>
</feature>
<keyword evidence="6" id="KW-0902">Two-component regulatory system</keyword>
<dbReference type="InterPro" id="IPR004358">
    <property type="entry name" value="Sig_transdc_His_kin-like_C"/>
</dbReference>
<dbReference type="InterPro" id="IPR003661">
    <property type="entry name" value="HisK_dim/P_dom"/>
</dbReference>
<dbReference type="PANTHER" id="PTHR43711:SF31">
    <property type="entry name" value="HISTIDINE KINASE"/>
    <property type="match status" value="1"/>
</dbReference>
<name>A0ABQ3UMD1_9CHLR</name>
<dbReference type="SUPFAM" id="SSF55874">
    <property type="entry name" value="ATPase domain of HSP90 chaperone/DNA topoisomerase II/histidine kinase"/>
    <property type="match status" value="1"/>
</dbReference>
<dbReference type="SUPFAM" id="SSF47384">
    <property type="entry name" value="Homodimeric domain of signal transducing histidine kinase"/>
    <property type="match status" value="1"/>
</dbReference>
<organism evidence="10 11">
    <name type="scientific">Ktedonobacter robiniae</name>
    <dbReference type="NCBI Taxonomy" id="2778365"/>
    <lineage>
        <taxon>Bacteria</taxon>
        <taxon>Bacillati</taxon>
        <taxon>Chloroflexota</taxon>
        <taxon>Ktedonobacteria</taxon>
        <taxon>Ktedonobacterales</taxon>
        <taxon>Ktedonobacteraceae</taxon>
        <taxon>Ktedonobacter</taxon>
    </lineage>
</organism>
<evidence type="ECO:0000313" key="11">
    <source>
        <dbReference type="Proteomes" id="UP000654345"/>
    </source>
</evidence>
<sequence>MWSHLLTSWPRLFLRLPLALKLCICGVCFIACTTIYYWTLPFTHTGYILAVPMLLSSWTFNRYGAFCVFVCNIGVLILYNQFIYHLAPLTPTYLYSLLGSVVVLLIEGYLMCTLRSMLDTTEEAQRRAEEAQKQGHNAYERQRQLNQLKNQFIINVNHELRTPLSAAYGYIEMLAHLLEQTGHLTRDLHGVYLRNALNYCDELRRLVNNVLDTMAIANNRGDLVVENLQLYRIVYDMVAQFEMLYQCHNQVYTRISRHLFVSGNAHCIRHILYNLLSNAFKYSPNMSPILIEAGTDGEQVRITVSDRGAGIPPQEQAMLFEQFARLPQDLAGPTRGSGLGLYISKHLVEAMHGKIWVESQGIPGIGSQFHFTLPGIVKMQQQFTPAPQTPIPAPGPAMLN</sequence>
<dbReference type="InterPro" id="IPR005467">
    <property type="entry name" value="His_kinase_dom"/>
</dbReference>
<keyword evidence="8" id="KW-0812">Transmembrane</keyword>
<dbReference type="PANTHER" id="PTHR43711">
    <property type="entry name" value="TWO-COMPONENT HISTIDINE KINASE"/>
    <property type="match status" value="1"/>
</dbReference>
<comment type="caution">
    <text evidence="10">The sequence shown here is derived from an EMBL/GenBank/DDBJ whole genome shotgun (WGS) entry which is preliminary data.</text>
</comment>